<gene>
    <name evidence="1" type="ORF">HHI36_008072</name>
</gene>
<proteinExistence type="predicted"/>
<protein>
    <submittedName>
        <fullName evidence="1">Uncharacterized protein</fullName>
    </submittedName>
</protein>
<accession>A0ABD2MRE4</accession>
<dbReference type="EMBL" id="JABFTP020000021">
    <property type="protein sequence ID" value="KAL3268986.1"/>
    <property type="molecule type" value="Genomic_DNA"/>
</dbReference>
<dbReference type="Proteomes" id="UP001516400">
    <property type="component" value="Unassembled WGS sequence"/>
</dbReference>
<reference evidence="1 2" key="1">
    <citation type="journal article" date="2021" name="BMC Biol.">
        <title>Horizontally acquired antibacterial genes associated with adaptive radiation of ladybird beetles.</title>
        <authorList>
            <person name="Li H.S."/>
            <person name="Tang X.F."/>
            <person name="Huang Y.H."/>
            <person name="Xu Z.Y."/>
            <person name="Chen M.L."/>
            <person name="Du X.Y."/>
            <person name="Qiu B.Y."/>
            <person name="Chen P.T."/>
            <person name="Zhang W."/>
            <person name="Slipinski A."/>
            <person name="Escalona H.E."/>
            <person name="Waterhouse R.M."/>
            <person name="Zwick A."/>
            <person name="Pang H."/>
        </authorList>
    </citation>
    <scope>NUCLEOTIDE SEQUENCE [LARGE SCALE GENOMIC DNA]</scope>
    <source>
        <strain evidence="1">SYSU2018</strain>
    </source>
</reference>
<dbReference type="AlphaFoldDB" id="A0ABD2MRE4"/>
<dbReference type="InterPro" id="IPR036691">
    <property type="entry name" value="Endo/exonu/phosph_ase_sf"/>
</dbReference>
<evidence type="ECO:0000313" key="1">
    <source>
        <dbReference type="EMBL" id="KAL3268986.1"/>
    </source>
</evidence>
<sequence>MDPQDDTVQEYLNTMYEEGYTSAINTYTRVQGSSKSCLDHIFLKSKLPLENFVPITWRINITDHKPVLLVVESPEKKIKIDRMRNGTKYEFIINYDRLKNILML</sequence>
<evidence type="ECO:0000313" key="2">
    <source>
        <dbReference type="Proteomes" id="UP001516400"/>
    </source>
</evidence>
<dbReference type="SUPFAM" id="SSF56219">
    <property type="entry name" value="DNase I-like"/>
    <property type="match status" value="1"/>
</dbReference>
<organism evidence="1 2">
    <name type="scientific">Cryptolaemus montrouzieri</name>
    <dbReference type="NCBI Taxonomy" id="559131"/>
    <lineage>
        <taxon>Eukaryota</taxon>
        <taxon>Metazoa</taxon>
        <taxon>Ecdysozoa</taxon>
        <taxon>Arthropoda</taxon>
        <taxon>Hexapoda</taxon>
        <taxon>Insecta</taxon>
        <taxon>Pterygota</taxon>
        <taxon>Neoptera</taxon>
        <taxon>Endopterygota</taxon>
        <taxon>Coleoptera</taxon>
        <taxon>Polyphaga</taxon>
        <taxon>Cucujiformia</taxon>
        <taxon>Coccinelloidea</taxon>
        <taxon>Coccinellidae</taxon>
        <taxon>Scymninae</taxon>
        <taxon>Scymnini</taxon>
        <taxon>Cryptolaemus</taxon>
    </lineage>
</organism>
<name>A0ABD2MRE4_9CUCU</name>
<keyword evidence="2" id="KW-1185">Reference proteome</keyword>
<comment type="caution">
    <text evidence="1">The sequence shown here is derived from an EMBL/GenBank/DDBJ whole genome shotgun (WGS) entry which is preliminary data.</text>
</comment>